<comment type="subcellular location">
    <subcellularLocation>
        <location evidence="1">Cell membrane</location>
        <topology evidence="1">Multi-pass membrane protein</topology>
    </subcellularLocation>
</comment>
<dbReference type="InterPro" id="IPR050721">
    <property type="entry name" value="Trk_Ktr_HKT_K-transport"/>
</dbReference>
<dbReference type="GO" id="GO:0034220">
    <property type="term" value="P:monoatomic ion transmembrane transport"/>
    <property type="evidence" value="ECO:0007669"/>
    <property type="project" value="UniProtKB-KW"/>
</dbReference>
<evidence type="ECO:0000256" key="2">
    <source>
        <dbReference type="SAM" id="Phobius"/>
    </source>
</evidence>
<dbReference type="SUPFAM" id="SSF116726">
    <property type="entry name" value="TrkA C-terminal domain-like"/>
    <property type="match status" value="1"/>
</dbReference>
<dbReference type="PANTHER" id="PTHR43833:SF9">
    <property type="entry name" value="POTASSIUM CHANNEL PROTEIN YUGO-RELATED"/>
    <property type="match status" value="1"/>
</dbReference>
<gene>
    <name evidence="4" type="ORF">NIES267_20200</name>
</gene>
<dbReference type="OrthoDB" id="9799090at2"/>
<accession>A0A1Z4LMV6</accession>
<dbReference type="InterPro" id="IPR036721">
    <property type="entry name" value="RCK_C_sf"/>
</dbReference>
<dbReference type="Pfam" id="PF22614">
    <property type="entry name" value="Slo-like_RCK"/>
    <property type="match status" value="1"/>
</dbReference>
<evidence type="ECO:0000313" key="4">
    <source>
        <dbReference type="EMBL" id="BAY82539.1"/>
    </source>
</evidence>
<sequence length="348" mass="39223">MESILSKIKNWVENIWEFLEYENFIRPLLVIIVIVAVSSLSLSLVEPNLSLFDSLWWAIVTLTTVGYGDVTPKTIPGRFIAFIDMLVGIGVLTLLTATVASILVEKKISQDLGMHSFNFEKHIILCEWNYRAETILKELRLEPETEKTPIVLISDIDRKPVKDKYFYFVKGEVTDETLYQANVEKAKTVIILGDDSVDYKQRDAKVILSILTVESINKDAYTIAELINEKNIETCKRAYADEIIVSSKLSSNLISSATINHGISKVISDIVTYEYGSQIFKRPVTESEVGSLFIDVFIKTKKDSQNTVIAIQHGKEGETISNPSSDYQLRENDFLIVIGSNDKSYASD</sequence>
<keyword evidence="5" id="KW-1185">Reference proteome</keyword>
<reference evidence="4 5" key="1">
    <citation type="submission" date="2017-06" db="EMBL/GenBank/DDBJ databases">
        <title>Genome sequencing of cyanobaciteial culture collection at National Institute for Environmental Studies (NIES).</title>
        <authorList>
            <person name="Hirose Y."/>
            <person name="Shimura Y."/>
            <person name="Fujisawa T."/>
            <person name="Nakamura Y."/>
            <person name="Kawachi M."/>
        </authorList>
    </citation>
    <scope>NUCLEOTIDE SEQUENCE [LARGE SCALE GENOMIC DNA]</scope>
    <source>
        <strain evidence="4 5">NIES-267</strain>
    </source>
</reference>
<evidence type="ECO:0000313" key="5">
    <source>
        <dbReference type="Proteomes" id="UP000218418"/>
    </source>
</evidence>
<dbReference type="InterPro" id="IPR013099">
    <property type="entry name" value="K_chnl_dom"/>
</dbReference>
<feature type="domain" description="RCK N-terminal" evidence="3">
    <location>
        <begin position="120"/>
        <end position="245"/>
    </location>
</feature>
<dbReference type="InterPro" id="IPR036291">
    <property type="entry name" value="NAD(P)-bd_dom_sf"/>
</dbReference>
<keyword evidence="2" id="KW-0472">Membrane</keyword>
<dbReference type="Gene3D" id="3.40.50.720">
    <property type="entry name" value="NAD(P)-binding Rossmann-like Domain"/>
    <property type="match status" value="1"/>
</dbReference>
<keyword evidence="4" id="KW-0407">Ion channel</keyword>
<dbReference type="PANTHER" id="PTHR43833">
    <property type="entry name" value="POTASSIUM CHANNEL PROTEIN 2-RELATED-RELATED"/>
    <property type="match status" value="1"/>
</dbReference>
<dbReference type="Proteomes" id="UP000218418">
    <property type="component" value="Chromosome"/>
</dbReference>
<dbReference type="Gene3D" id="1.10.287.70">
    <property type="match status" value="1"/>
</dbReference>
<dbReference type="Pfam" id="PF07885">
    <property type="entry name" value="Ion_trans_2"/>
    <property type="match status" value="1"/>
</dbReference>
<dbReference type="GO" id="GO:0006813">
    <property type="term" value="P:potassium ion transport"/>
    <property type="evidence" value="ECO:0007669"/>
    <property type="project" value="InterPro"/>
</dbReference>
<dbReference type="EMBL" id="AP018227">
    <property type="protein sequence ID" value="BAY82539.1"/>
    <property type="molecule type" value="Genomic_DNA"/>
</dbReference>
<dbReference type="Gene3D" id="3.30.70.1450">
    <property type="entry name" value="Regulator of K+ conductance, C-terminal domain"/>
    <property type="match status" value="1"/>
</dbReference>
<dbReference type="AlphaFoldDB" id="A0A1Z4LMV6"/>
<dbReference type="SUPFAM" id="SSF81324">
    <property type="entry name" value="Voltage-gated potassium channels"/>
    <property type="match status" value="1"/>
</dbReference>
<feature type="transmembrane region" description="Helical" evidence="2">
    <location>
        <begin position="79"/>
        <end position="104"/>
    </location>
</feature>
<keyword evidence="4" id="KW-0813">Transport</keyword>
<protein>
    <submittedName>
        <fullName evidence="4">Putative potassium channel protein</fullName>
    </submittedName>
</protein>
<keyword evidence="2" id="KW-1133">Transmembrane helix</keyword>
<dbReference type="SUPFAM" id="SSF51735">
    <property type="entry name" value="NAD(P)-binding Rossmann-fold domains"/>
    <property type="match status" value="1"/>
</dbReference>
<organism evidence="4 5">
    <name type="scientific">Calothrix parasitica NIES-267</name>
    <dbReference type="NCBI Taxonomy" id="1973488"/>
    <lineage>
        <taxon>Bacteria</taxon>
        <taxon>Bacillati</taxon>
        <taxon>Cyanobacteriota</taxon>
        <taxon>Cyanophyceae</taxon>
        <taxon>Nostocales</taxon>
        <taxon>Calotrichaceae</taxon>
        <taxon>Calothrix</taxon>
    </lineage>
</organism>
<dbReference type="GO" id="GO:0005886">
    <property type="term" value="C:plasma membrane"/>
    <property type="evidence" value="ECO:0007669"/>
    <property type="project" value="UniProtKB-SubCell"/>
</dbReference>
<feature type="transmembrane region" description="Helical" evidence="2">
    <location>
        <begin position="24"/>
        <end position="42"/>
    </location>
</feature>
<evidence type="ECO:0000256" key="1">
    <source>
        <dbReference type="ARBA" id="ARBA00004651"/>
    </source>
</evidence>
<proteinExistence type="predicted"/>
<keyword evidence="4" id="KW-0406">Ion transport</keyword>
<keyword evidence="2" id="KW-0812">Transmembrane</keyword>
<evidence type="ECO:0000259" key="3">
    <source>
        <dbReference type="PROSITE" id="PS51201"/>
    </source>
</evidence>
<dbReference type="InterPro" id="IPR003148">
    <property type="entry name" value="RCK_N"/>
</dbReference>
<dbReference type="PROSITE" id="PS51201">
    <property type="entry name" value="RCK_N"/>
    <property type="match status" value="1"/>
</dbReference>
<name>A0A1Z4LMV6_9CYAN</name>